<reference evidence="14 15" key="1">
    <citation type="submission" date="2016-05" db="EMBL/GenBank/DDBJ databases">
        <title>Genomic and physiological characterization of Planctopirus sp. isolated from fresh water lake.</title>
        <authorList>
            <person name="Subhash Y."/>
            <person name="Ramana C."/>
        </authorList>
    </citation>
    <scope>NUCLEOTIDE SEQUENCE [LARGE SCALE GENOMIC DNA]</scope>
    <source>
        <strain evidence="14 15">JC280</strain>
    </source>
</reference>
<keyword evidence="8" id="KW-0408">Iron</keyword>
<evidence type="ECO:0000256" key="1">
    <source>
        <dbReference type="ARBA" id="ARBA00004141"/>
    </source>
</evidence>
<evidence type="ECO:0000256" key="4">
    <source>
        <dbReference type="ARBA" id="ARBA00022692"/>
    </source>
</evidence>
<feature type="transmembrane region" description="Helical" evidence="12">
    <location>
        <begin position="79"/>
        <end position="97"/>
    </location>
</feature>
<name>A0A1C3EJH1_9PLAN</name>
<evidence type="ECO:0000256" key="5">
    <source>
        <dbReference type="ARBA" id="ARBA00022832"/>
    </source>
</evidence>
<dbReference type="Proteomes" id="UP000094828">
    <property type="component" value="Unassembled WGS sequence"/>
</dbReference>
<feature type="transmembrane region" description="Helical" evidence="12">
    <location>
        <begin position="195"/>
        <end position="214"/>
    </location>
</feature>
<keyword evidence="7" id="KW-0560">Oxidoreductase</keyword>
<keyword evidence="15" id="KW-1185">Reference proteome</keyword>
<keyword evidence="9" id="KW-0443">Lipid metabolism</keyword>
<dbReference type="GO" id="GO:0016020">
    <property type="term" value="C:membrane"/>
    <property type="evidence" value="ECO:0007669"/>
    <property type="project" value="UniProtKB-SubCell"/>
</dbReference>
<evidence type="ECO:0000256" key="12">
    <source>
        <dbReference type="SAM" id="Phobius"/>
    </source>
</evidence>
<feature type="transmembrane region" description="Helical" evidence="12">
    <location>
        <begin position="53"/>
        <end position="73"/>
    </location>
</feature>
<dbReference type="PRINTS" id="PR00075">
    <property type="entry name" value="FACDDSATRASE"/>
</dbReference>
<dbReference type="CDD" id="cd03505">
    <property type="entry name" value="Delta9-FADS-like"/>
    <property type="match status" value="1"/>
</dbReference>
<organism evidence="14 15">
    <name type="scientific">Planctopirus hydrillae</name>
    <dbReference type="NCBI Taxonomy" id="1841610"/>
    <lineage>
        <taxon>Bacteria</taxon>
        <taxon>Pseudomonadati</taxon>
        <taxon>Planctomycetota</taxon>
        <taxon>Planctomycetia</taxon>
        <taxon>Planctomycetales</taxon>
        <taxon>Planctomycetaceae</taxon>
        <taxon>Planctopirus</taxon>
    </lineage>
</organism>
<dbReference type="EMBL" id="LYDR01000055">
    <property type="protein sequence ID" value="ODA33382.1"/>
    <property type="molecule type" value="Genomic_DNA"/>
</dbReference>
<evidence type="ECO:0000259" key="13">
    <source>
        <dbReference type="Pfam" id="PF00487"/>
    </source>
</evidence>
<dbReference type="AlphaFoldDB" id="A0A1C3EJH1"/>
<evidence type="ECO:0000313" key="14">
    <source>
        <dbReference type="EMBL" id="ODA33382.1"/>
    </source>
</evidence>
<keyword evidence="4 12" id="KW-0812">Transmembrane</keyword>
<evidence type="ECO:0000256" key="9">
    <source>
        <dbReference type="ARBA" id="ARBA00023098"/>
    </source>
</evidence>
<dbReference type="PANTHER" id="PTHR11351:SF31">
    <property type="entry name" value="DESATURASE 1, ISOFORM A-RELATED"/>
    <property type="match status" value="1"/>
</dbReference>
<feature type="domain" description="Fatty acid desaturase" evidence="13">
    <location>
        <begin position="75"/>
        <end position="302"/>
    </location>
</feature>
<comment type="subcellular location">
    <subcellularLocation>
        <location evidence="1">Membrane</location>
        <topology evidence="1">Multi-pass membrane protein</topology>
    </subcellularLocation>
</comment>
<sequence length="330" mass="38048">MAETLVAPQLTIEDRVRASRASSVRVVGENNPALTTMYESYSPRQLRWDNIDWPVVGWLVLMHAGAIAAPFFFTWTALGVFLVMHWLTGSIGICLAYHRCLSHRSLRLRQPFRFLCTLCGVLSGEGSPLFWTATHRLHHQRSDHEGDPHSPFDGQWWSHIAWLFVRRSPEAKAMVMRRYVPDLIKDPMLQFFERYYGLILIGSGAFFFGIGYLAGGLDWYTGLSVMLWGLCLRMTLVYHGTWFVNSATHLWGYRNYDTRDASKNLWWVAIFAYGEGWHNNHHAHPNVAPAGHKWWEFDITWWSIKALRAIGMAYDIDDRIPQNRSAAEGC</sequence>
<dbReference type="InterPro" id="IPR005804">
    <property type="entry name" value="FA_desaturase_dom"/>
</dbReference>
<accession>A0A1C3EJH1</accession>
<evidence type="ECO:0000256" key="3">
    <source>
        <dbReference type="ARBA" id="ARBA00022516"/>
    </source>
</evidence>
<comment type="caution">
    <text evidence="14">The sequence shown here is derived from an EMBL/GenBank/DDBJ whole genome shotgun (WGS) entry which is preliminary data.</text>
</comment>
<evidence type="ECO:0000256" key="2">
    <source>
        <dbReference type="ARBA" id="ARBA00008749"/>
    </source>
</evidence>
<dbReference type="Pfam" id="PF00487">
    <property type="entry name" value="FA_desaturase"/>
    <property type="match status" value="1"/>
</dbReference>
<keyword evidence="6 12" id="KW-1133">Transmembrane helix</keyword>
<evidence type="ECO:0000256" key="6">
    <source>
        <dbReference type="ARBA" id="ARBA00022989"/>
    </source>
</evidence>
<evidence type="ECO:0000256" key="10">
    <source>
        <dbReference type="ARBA" id="ARBA00023136"/>
    </source>
</evidence>
<dbReference type="STRING" id="1841610.A6X21_18670"/>
<proteinExistence type="inferred from homology"/>
<evidence type="ECO:0000256" key="8">
    <source>
        <dbReference type="ARBA" id="ARBA00023004"/>
    </source>
</evidence>
<dbReference type="GO" id="GO:0006633">
    <property type="term" value="P:fatty acid biosynthetic process"/>
    <property type="evidence" value="ECO:0007669"/>
    <property type="project" value="UniProtKB-KW"/>
</dbReference>
<dbReference type="PANTHER" id="PTHR11351">
    <property type="entry name" value="ACYL-COA DESATURASE"/>
    <property type="match status" value="1"/>
</dbReference>
<keyword evidence="3" id="KW-0444">Lipid biosynthesis</keyword>
<dbReference type="InterPro" id="IPR015876">
    <property type="entry name" value="Acyl-CoA_DS"/>
</dbReference>
<dbReference type="GO" id="GO:0016717">
    <property type="term" value="F:oxidoreductase activity, acting on paired donors, with oxidation of a pair of donors resulting in the reduction of molecular oxygen to two molecules of water"/>
    <property type="evidence" value="ECO:0007669"/>
    <property type="project" value="InterPro"/>
</dbReference>
<gene>
    <name evidence="14" type="ORF">A6X21_18670</name>
</gene>
<evidence type="ECO:0000313" key="15">
    <source>
        <dbReference type="Proteomes" id="UP000094828"/>
    </source>
</evidence>
<comment type="similarity">
    <text evidence="2">Belongs to the fatty acid desaturase type 2 family.</text>
</comment>
<evidence type="ECO:0000256" key="7">
    <source>
        <dbReference type="ARBA" id="ARBA00023002"/>
    </source>
</evidence>
<keyword evidence="5" id="KW-0276">Fatty acid metabolism</keyword>
<feature type="transmembrane region" description="Helical" evidence="12">
    <location>
        <begin position="220"/>
        <end position="244"/>
    </location>
</feature>
<keyword evidence="11" id="KW-0275">Fatty acid biosynthesis</keyword>
<protein>
    <submittedName>
        <fullName evidence="14">Delta-9 desaturase</fullName>
    </submittedName>
</protein>
<dbReference type="OrthoDB" id="19906at2"/>
<keyword evidence="10 12" id="KW-0472">Membrane</keyword>
<evidence type="ECO:0000256" key="11">
    <source>
        <dbReference type="ARBA" id="ARBA00023160"/>
    </source>
</evidence>